<evidence type="ECO:0000313" key="3">
    <source>
        <dbReference type="Proteomes" id="UP000824142"/>
    </source>
</evidence>
<dbReference type="Proteomes" id="UP000824142">
    <property type="component" value="Unassembled WGS sequence"/>
</dbReference>
<sequence>MKKLYRIFIIIGGIIVLGLLMWGGYRFAYNRQLQNDIKTTSIDKKLYKPYILGTTISFAEGGNSADFVKMSDGWGGQEPEHRCAVGKNTIINLYIPDSIDASLRLTVDAFGVFPPKTDKYQEVTVYANDEKLGEWRVGLDGPFVIEIPNGIIKDNTLTLRFMAAKPYSPPPDVRKLSMAVREIKIERILGAQTKKKIGKWIKYNLMDGGIKQTYDTNISKEEEWQ</sequence>
<feature type="transmembrane region" description="Helical" evidence="1">
    <location>
        <begin position="7"/>
        <end position="25"/>
    </location>
</feature>
<reference evidence="2" key="1">
    <citation type="submission" date="2020-10" db="EMBL/GenBank/DDBJ databases">
        <authorList>
            <person name="Gilroy R."/>
        </authorList>
    </citation>
    <scope>NUCLEOTIDE SEQUENCE</scope>
    <source>
        <strain evidence="2">CHK136-897</strain>
    </source>
</reference>
<dbReference type="AlphaFoldDB" id="A0A9D1MR38"/>
<keyword evidence="1" id="KW-0812">Transmembrane</keyword>
<comment type="caution">
    <text evidence="2">The sequence shown here is derived from an EMBL/GenBank/DDBJ whole genome shotgun (WGS) entry which is preliminary data.</text>
</comment>
<dbReference type="EMBL" id="DVNO01000006">
    <property type="protein sequence ID" value="HIU65188.1"/>
    <property type="molecule type" value="Genomic_DNA"/>
</dbReference>
<proteinExistence type="predicted"/>
<protein>
    <submittedName>
        <fullName evidence="2">Uncharacterized protein</fullName>
    </submittedName>
</protein>
<evidence type="ECO:0000313" key="2">
    <source>
        <dbReference type="EMBL" id="HIU65188.1"/>
    </source>
</evidence>
<keyword evidence="1" id="KW-0472">Membrane</keyword>
<reference evidence="2" key="2">
    <citation type="journal article" date="2021" name="PeerJ">
        <title>Extensive microbial diversity within the chicken gut microbiome revealed by metagenomics and culture.</title>
        <authorList>
            <person name="Gilroy R."/>
            <person name="Ravi A."/>
            <person name="Getino M."/>
            <person name="Pursley I."/>
            <person name="Horton D.L."/>
            <person name="Alikhan N.F."/>
            <person name="Baker D."/>
            <person name="Gharbi K."/>
            <person name="Hall N."/>
            <person name="Watson M."/>
            <person name="Adriaenssens E.M."/>
            <person name="Foster-Nyarko E."/>
            <person name="Jarju S."/>
            <person name="Secka A."/>
            <person name="Antonio M."/>
            <person name="Oren A."/>
            <person name="Chaudhuri R.R."/>
            <person name="La Ragione R."/>
            <person name="Hildebrand F."/>
            <person name="Pallen M.J."/>
        </authorList>
    </citation>
    <scope>NUCLEOTIDE SEQUENCE</scope>
    <source>
        <strain evidence="2">CHK136-897</strain>
    </source>
</reference>
<organism evidence="2 3">
    <name type="scientific">Candidatus Enterousia avicola</name>
    <dbReference type="NCBI Taxonomy" id="2840787"/>
    <lineage>
        <taxon>Bacteria</taxon>
        <taxon>Pseudomonadati</taxon>
        <taxon>Pseudomonadota</taxon>
        <taxon>Alphaproteobacteria</taxon>
        <taxon>Candidatus Enterousia</taxon>
    </lineage>
</organism>
<gene>
    <name evidence="2" type="ORF">IAC63_00920</name>
</gene>
<keyword evidence="1" id="KW-1133">Transmembrane helix</keyword>
<name>A0A9D1MR38_9PROT</name>
<evidence type="ECO:0000256" key="1">
    <source>
        <dbReference type="SAM" id="Phobius"/>
    </source>
</evidence>
<accession>A0A9D1MR38</accession>